<keyword evidence="2" id="KW-0472">Membrane</keyword>
<evidence type="ECO:0000256" key="1">
    <source>
        <dbReference type="ARBA" id="ARBA00005721"/>
    </source>
</evidence>
<keyword evidence="5" id="KW-1185">Reference proteome</keyword>
<reference evidence="4" key="1">
    <citation type="submission" date="2014-11" db="EMBL/GenBank/DDBJ databases">
        <authorList>
            <person name="Hornung B.V."/>
        </authorList>
    </citation>
    <scope>NUCLEOTIDE SEQUENCE</scope>
    <source>
        <strain evidence="4">INE</strain>
    </source>
</reference>
<dbReference type="EMBL" id="LR746496">
    <property type="protein sequence ID" value="CAA7602129.1"/>
    <property type="molecule type" value="Genomic_DNA"/>
</dbReference>
<gene>
    <name evidence="4" type="ORF">DEACI_2503</name>
    <name evidence="3" type="ORF">DEACI_2801</name>
</gene>
<organism evidence="3">
    <name type="scientific">Acididesulfobacillus acetoxydans</name>
    <dbReference type="NCBI Taxonomy" id="1561005"/>
    <lineage>
        <taxon>Bacteria</taxon>
        <taxon>Bacillati</taxon>
        <taxon>Bacillota</taxon>
        <taxon>Clostridia</taxon>
        <taxon>Eubacteriales</taxon>
        <taxon>Peptococcaceae</taxon>
        <taxon>Acididesulfobacillus</taxon>
    </lineage>
</organism>
<dbReference type="KEGG" id="aacx:DEACI_2801"/>
<evidence type="ECO:0000313" key="4">
    <source>
        <dbReference type="EMBL" id="CEJ08028.1"/>
    </source>
</evidence>
<evidence type="ECO:0000256" key="2">
    <source>
        <dbReference type="SAM" id="Phobius"/>
    </source>
</evidence>
<dbReference type="Proteomes" id="UP000836597">
    <property type="component" value="Chromosome"/>
</dbReference>
<dbReference type="AlphaFoldDB" id="A0A8S0W8V8"/>
<sequence>MAALALGLIVILAGLVVLAVGSGWFLPYFWMGQLIGYMRENAWESMAAGVLLVLVGLLFFLRPRESSPSFALPSRLGEVRITEEALREIIARAAQGISGVQQVESALRQRPEGLEVRVSGQLQPGVAVAQVSEELQNAVRSDVEQYTGIKVTEVKVLVRGMFSARPARVR</sequence>
<keyword evidence="2" id="KW-0812">Transmembrane</keyword>
<evidence type="ECO:0000313" key="3">
    <source>
        <dbReference type="EMBL" id="CAA7602129.1"/>
    </source>
</evidence>
<evidence type="ECO:0000313" key="5">
    <source>
        <dbReference type="Proteomes" id="UP001071230"/>
    </source>
</evidence>
<dbReference type="EMBL" id="CDGJ01000078">
    <property type="protein sequence ID" value="CEJ08028.1"/>
    <property type="molecule type" value="Genomic_DNA"/>
</dbReference>
<proteinExistence type="inferred from homology"/>
<dbReference type="InterPro" id="IPR005531">
    <property type="entry name" value="Asp23"/>
</dbReference>
<name>A0A8S0W8V8_9FIRM</name>
<keyword evidence="2" id="KW-1133">Transmembrane helix</keyword>
<dbReference type="Proteomes" id="UP001071230">
    <property type="component" value="Unassembled WGS sequence"/>
</dbReference>
<accession>A0A8S0W8V8</accession>
<dbReference type="Pfam" id="PF03780">
    <property type="entry name" value="Asp23"/>
    <property type="match status" value="1"/>
</dbReference>
<comment type="similarity">
    <text evidence="1">Belongs to the asp23 family.</text>
</comment>
<feature type="transmembrane region" description="Helical" evidence="2">
    <location>
        <begin position="43"/>
        <end position="61"/>
    </location>
</feature>
<reference evidence="3" key="2">
    <citation type="submission" date="2020-01" db="EMBL/GenBank/DDBJ databases">
        <authorList>
            <person name="Hornung B."/>
        </authorList>
    </citation>
    <scope>NUCLEOTIDE SEQUENCE</scope>
    <source>
        <strain evidence="3">PacBioINE</strain>
    </source>
</reference>
<protein>
    <submittedName>
        <fullName evidence="3 4">Asp23 family</fullName>
    </submittedName>
</protein>
<dbReference type="NCBIfam" id="NF033218">
    <property type="entry name" value="anchor_AmaP"/>
    <property type="match status" value="1"/>
</dbReference>